<proteinExistence type="predicted"/>
<dbReference type="EMBL" id="BTRK01000001">
    <property type="protein sequence ID" value="GMR33310.1"/>
    <property type="molecule type" value="Genomic_DNA"/>
</dbReference>
<organism evidence="1 2">
    <name type="scientific">Pristionchus mayeri</name>
    <dbReference type="NCBI Taxonomy" id="1317129"/>
    <lineage>
        <taxon>Eukaryota</taxon>
        <taxon>Metazoa</taxon>
        <taxon>Ecdysozoa</taxon>
        <taxon>Nematoda</taxon>
        <taxon>Chromadorea</taxon>
        <taxon>Rhabditida</taxon>
        <taxon>Rhabditina</taxon>
        <taxon>Diplogasteromorpha</taxon>
        <taxon>Diplogasteroidea</taxon>
        <taxon>Neodiplogasteridae</taxon>
        <taxon>Pristionchus</taxon>
    </lineage>
</organism>
<keyword evidence="2" id="KW-1185">Reference proteome</keyword>
<comment type="caution">
    <text evidence="1">The sequence shown here is derived from an EMBL/GenBank/DDBJ whole genome shotgun (WGS) entry which is preliminary data.</text>
</comment>
<dbReference type="AlphaFoldDB" id="A0AAN4Z8U7"/>
<sequence length="341" mass="39266">MGFEEDKEQVSDVEECIDAFSKMTMTKTTTTTSICPTMESLPWPVLNRLFSFLLTNGECKDLGSLYEVSTHFRSSVKEFMMRDANRPEIRNVILHTTKEVSPPAGMSFAKGEREKDALSLEIRFWACNLRFYDFSKLEKRRFWRLWYNDYTDNDRHPRLRAVVMGPEDPILEQLSGLFPSCIEHVSIGDSYRTINCSDLSICENLLLKSTIQRLTFSPKTIGDHTAPAILSIANRTLHRLSFRNTDQQLTSLGSFFHSLVSLPVSRVSIECAGEFFNGDFSFLERFLDEKLSNGTIKWIRTLDYITDQMTIMKRPIHLFLFEGCLEWENAKCPGAVDLNKN</sequence>
<evidence type="ECO:0000313" key="1">
    <source>
        <dbReference type="EMBL" id="GMR33310.1"/>
    </source>
</evidence>
<protein>
    <recommendedName>
        <fullName evidence="3">F-box domain-containing protein</fullName>
    </recommendedName>
</protein>
<evidence type="ECO:0008006" key="3">
    <source>
        <dbReference type="Google" id="ProtNLM"/>
    </source>
</evidence>
<accession>A0AAN4Z8U7</accession>
<dbReference type="Proteomes" id="UP001328107">
    <property type="component" value="Unassembled WGS sequence"/>
</dbReference>
<name>A0AAN4Z8U7_9BILA</name>
<gene>
    <name evidence="1" type="ORF">PMAYCL1PPCAC_03505</name>
</gene>
<evidence type="ECO:0000313" key="2">
    <source>
        <dbReference type="Proteomes" id="UP001328107"/>
    </source>
</evidence>
<reference evidence="2" key="1">
    <citation type="submission" date="2022-10" db="EMBL/GenBank/DDBJ databases">
        <title>Genome assembly of Pristionchus species.</title>
        <authorList>
            <person name="Yoshida K."/>
            <person name="Sommer R.J."/>
        </authorList>
    </citation>
    <scope>NUCLEOTIDE SEQUENCE [LARGE SCALE GENOMIC DNA]</scope>
    <source>
        <strain evidence="2">RS5460</strain>
    </source>
</reference>